<organism evidence="1 2">
    <name type="scientific">Streptomyces turgidiscabies (strain Car8)</name>
    <dbReference type="NCBI Taxonomy" id="698760"/>
    <lineage>
        <taxon>Bacteria</taxon>
        <taxon>Bacillati</taxon>
        <taxon>Actinomycetota</taxon>
        <taxon>Actinomycetes</taxon>
        <taxon>Kitasatosporales</taxon>
        <taxon>Streptomycetaceae</taxon>
        <taxon>Streptomyces</taxon>
    </lineage>
</organism>
<name>L7EVM7_STRT8</name>
<reference evidence="1 2" key="1">
    <citation type="journal article" date="2011" name="Plasmid">
        <title>Streptomyces turgidiscabies Car8 contains a modular pathogenicity island that shares virulence genes with other actinobacterial plant pathogens.</title>
        <authorList>
            <person name="Huguet-Tapia J.C."/>
            <person name="Badger J.H."/>
            <person name="Loria R."/>
            <person name="Pettis G.S."/>
        </authorList>
    </citation>
    <scope>NUCLEOTIDE SEQUENCE [LARGE SCALE GENOMIC DNA]</scope>
    <source>
        <strain evidence="1 2">Car8</strain>
    </source>
</reference>
<dbReference type="PATRIC" id="fig|698760.3.peg.8146"/>
<evidence type="ECO:0000313" key="1">
    <source>
        <dbReference type="EMBL" id="ELP62934.1"/>
    </source>
</evidence>
<gene>
    <name evidence="1" type="ORF">STRTUCAR8_00044</name>
</gene>
<dbReference type="STRING" id="85558.T45_09025"/>
<dbReference type="EMBL" id="AEJB01000564">
    <property type="protein sequence ID" value="ELP62934.1"/>
    <property type="molecule type" value="Genomic_DNA"/>
</dbReference>
<protein>
    <submittedName>
        <fullName evidence="1">Uncharacterized protein</fullName>
    </submittedName>
</protein>
<accession>L7EVM7</accession>
<dbReference type="Proteomes" id="UP000010931">
    <property type="component" value="Unassembled WGS sequence"/>
</dbReference>
<keyword evidence="2" id="KW-1185">Reference proteome</keyword>
<dbReference type="GeneID" id="97407606"/>
<dbReference type="AlphaFoldDB" id="L7EVM7"/>
<proteinExistence type="predicted"/>
<sequence>MTPTGDDPMSRATKRLALFGALLSAFGEIHPFCDHWAQGSETARCKRLYGLHPVYRDGVAVGEEKDDRSGEPTMTASARGRRAVLFHVTAYTAIQTGAAVALTRAFGYRVPVPALAAGAALNGVTHAAIDRGALFLWLVGKTGQTGYVEHCEAVRLDADGTLRTESNGPGTAWIELDSALHRVIGVGAAAVTTWLATRRQSSQ</sequence>
<comment type="caution">
    <text evidence="1">The sequence shown here is derived from an EMBL/GenBank/DDBJ whole genome shotgun (WGS) entry which is preliminary data.</text>
</comment>
<dbReference type="RefSeq" id="WP_006382131.1">
    <property type="nucleotide sequence ID" value="NZ_AEJB01000564.1"/>
</dbReference>
<evidence type="ECO:0000313" key="2">
    <source>
        <dbReference type="Proteomes" id="UP000010931"/>
    </source>
</evidence>